<protein>
    <submittedName>
        <fullName evidence="5">DNA-binding CsgD family transcriptional regulator</fullName>
    </submittedName>
</protein>
<dbReference type="EMBL" id="JACHIW010000002">
    <property type="protein sequence ID" value="MBB5159683.1"/>
    <property type="molecule type" value="Genomic_DNA"/>
</dbReference>
<dbReference type="CDD" id="cd06170">
    <property type="entry name" value="LuxR_C_like"/>
    <property type="match status" value="1"/>
</dbReference>
<organism evidence="5 6">
    <name type="scientific">Saccharopolyspora phatthalungensis</name>
    <dbReference type="NCBI Taxonomy" id="664693"/>
    <lineage>
        <taxon>Bacteria</taxon>
        <taxon>Bacillati</taxon>
        <taxon>Actinomycetota</taxon>
        <taxon>Actinomycetes</taxon>
        <taxon>Pseudonocardiales</taxon>
        <taxon>Pseudonocardiaceae</taxon>
        <taxon>Saccharopolyspora</taxon>
    </lineage>
</organism>
<evidence type="ECO:0000256" key="2">
    <source>
        <dbReference type="ARBA" id="ARBA00023125"/>
    </source>
</evidence>
<name>A0A840QKW7_9PSEU</name>
<sequence>MLDIGQIAAATTDLRAGAAEILDRFRSIVPYAAASISAWNPITDRHETIANASYPPEVVRHLDTWFVHHDEVYELMRNVDPEPLRWRDMPFDYRRLYSAREVFMPAGFDEGVTTCLYTPDGRYTGSMHVSTDSRRHPSDSAAHALVIMQQMLAGVTDILRPPTWLASSLGTEEGGAIVTPEARVVTLAGPAPGPHLISDGALPRAVAQTLCSGQVVTRFLWQDDAGHWHEVRLAPIPEGAVVTVAASRLPHELTPRELDVLTLVTAGCSNPQIAATLFLSTKTVAKHVEHLLAKLCCTTRAEAASRAINEGLLRRPVPSARA</sequence>
<comment type="caution">
    <text evidence="5">The sequence shown here is derived from an EMBL/GenBank/DDBJ whole genome shotgun (WGS) entry which is preliminary data.</text>
</comment>
<dbReference type="InterPro" id="IPR016032">
    <property type="entry name" value="Sig_transdc_resp-reg_C-effctor"/>
</dbReference>
<dbReference type="Gene3D" id="1.10.10.10">
    <property type="entry name" value="Winged helix-like DNA-binding domain superfamily/Winged helix DNA-binding domain"/>
    <property type="match status" value="1"/>
</dbReference>
<dbReference type="InterPro" id="IPR000792">
    <property type="entry name" value="Tscrpt_reg_LuxR_C"/>
</dbReference>
<dbReference type="InterPro" id="IPR036388">
    <property type="entry name" value="WH-like_DNA-bd_sf"/>
</dbReference>
<reference evidence="5 6" key="1">
    <citation type="submission" date="2020-08" db="EMBL/GenBank/DDBJ databases">
        <title>Sequencing the genomes of 1000 actinobacteria strains.</title>
        <authorList>
            <person name="Klenk H.-P."/>
        </authorList>
    </citation>
    <scope>NUCLEOTIDE SEQUENCE [LARGE SCALE GENOMIC DNA]</scope>
    <source>
        <strain evidence="5 6">DSM 45584</strain>
    </source>
</reference>
<dbReference type="PRINTS" id="PR00038">
    <property type="entry name" value="HTHLUXR"/>
</dbReference>
<dbReference type="SMART" id="SM00421">
    <property type="entry name" value="HTH_LUXR"/>
    <property type="match status" value="1"/>
</dbReference>
<dbReference type="Pfam" id="PF00196">
    <property type="entry name" value="GerE"/>
    <property type="match status" value="1"/>
</dbReference>
<dbReference type="InterPro" id="IPR036693">
    <property type="entry name" value="TF_LuxR_autoind-bd_dom_sf"/>
</dbReference>
<dbReference type="SUPFAM" id="SSF75516">
    <property type="entry name" value="Pheromone-binding domain of LuxR-like quorum-sensing transcription factors"/>
    <property type="match status" value="1"/>
</dbReference>
<gene>
    <name evidence="5" type="ORF">BJ970_007282</name>
</gene>
<accession>A0A840QKW7</accession>
<dbReference type="PANTHER" id="PTHR44688:SF16">
    <property type="entry name" value="DNA-BINDING TRANSCRIPTIONAL ACTIVATOR DEVR_DOSR"/>
    <property type="match status" value="1"/>
</dbReference>
<evidence type="ECO:0000256" key="1">
    <source>
        <dbReference type="ARBA" id="ARBA00023015"/>
    </source>
</evidence>
<dbReference type="RefSeq" id="WP_184732200.1">
    <property type="nucleotide sequence ID" value="NZ_JACHIW010000002.1"/>
</dbReference>
<dbReference type="PROSITE" id="PS00622">
    <property type="entry name" value="HTH_LUXR_1"/>
    <property type="match status" value="1"/>
</dbReference>
<dbReference type="SUPFAM" id="SSF46894">
    <property type="entry name" value="C-terminal effector domain of the bipartite response regulators"/>
    <property type="match status" value="1"/>
</dbReference>
<evidence type="ECO:0000313" key="6">
    <source>
        <dbReference type="Proteomes" id="UP000584374"/>
    </source>
</evidence>
<feature type="domain" description="HTH luxR-type" evidence="4">
    <location>
        <begin position="246"/>
        <end position="311"/>
    </location>
</feature>
<proteinExistence type="predicted"/>
<keyword evidence="1" id="KW-0805">Transcription regulation</keyword>
<keyword evidence="6" id="KW-1185">Reference proteome</keyword>
<evidence type="ECO:0000259" key="4">
    <source>
        <dbReference type="PROSITE" id="PS50043"/>
    </source>
</evidence>
<dbReference type="GO" id="GO:0003677">
    <property type="term" value="F:DNA binding"/>
    <property type="evidence" value="ECO:0007669"/>
    <property type="project" value="UniProtKB-KW"/>
</dbReference>
<evidence type="ECO:0000313" key="5">
    <source>
        <dbReference type="EMBL" id="MBB5159683.1"/>
    </source>
</evidence>
<keyword evidence="3" id="KW-0804">Transcription</keyword>
<dbReference type="AlphaFoldDB" id="A0A840QKW7"/>
<dbReference type="PANTHER" id="PTHR44688">
    <property type="entry name" value="DNA-BINDING TRANSCRIPTIONAL ACTIVATOR DEVR_DOSR"/>
    <property type="match status" value="1"/>
</dbReference>
<keyword evidence="2 5" id="KW-0238">DNA-binding</keyword>
<dbReference type="PROSITE" id="PS50043">
    <property type="entry name" value="HTH_LUXR_2"/>
    <property type="match status" value="1"/>
</dbReference>
<dbReference type="Proteomes" id="UP000584374">
    <property type="component" value="Unassembled WGS sequence"/>
</dbReference>
<dbReference type="GO" id="GO:0006355">
    <property type="term" value="P:regulation of DNA-templated transcription"/>
    <property type="evidence" value="ECO:0007669"/>
    <property type="project" value="InterPro"/>
</dbReference>
<dbReference type="Gene3D" id="3.30.450.80">
    <property type="entry name" value="Transcription factor LuxR-like, autoinducer-binding domain"/>
    <property type="match status" value="1"/>
</dbReference>
<evidence type="ECO:0000256" key="3">
    <source>
        <dbReference type="ARBA" id="ARBA00023163"/>
    </source>
</evidence>